<organism evidence="7 8">
    <name type="scientific">Prorocentrum cordatum</name>
    <dbReference type="NCBI Taxonomy" id="2364126"/>
    <lineage>
        <taxon>Eukaryota</taxon>
        <taxon>Sar</taxon>
        <taxon>Alveolata</taxon>
        <taxon>Dinophyceae</taxon>
        <taxon>Prorocentrales</taxon>
        <taxon>Prorocentraceae</taxon>
        <taxon>Prorocentrum</taxon>
    </lineage>
</organism>
<feature type="region of interest" description="Disordered" evidence="5">
    <location>
        <begin position="98"/>
        <end position="120"/>
    </location>
</feature>
<protein>
    <recommendedName>
        <fullName evidence="9">Transmembrane protein 147</fullName>
    </recommendedName>
</protein>
<keyword evidence="4 6" id="KW-0472">Membrane</keyword>
<feature type="transmembrane region" description="Helical" evidence="6">
    <location>
        <begin position="349"/>
        <end position="368"/>
    </location>
</feature>
<dbReference type="PANTHER" id="PTHR30238:SF0">
    <property type="entry name" value="THYLAKOID MEMBRANE PROTEIN TERC, CHLOROPLASTIC"/>
    <property type="match status" value="1"/>
</dbReference>
<evidence type="ECO:0000256" key="5">
    <source>
        <dbReference type="SAM" id="MobiDB-lite"/>
    </source>
</evidence>
<feature type="transmembrane region" description="Helical" evidence="6">
    <location>
        <begin position="193"/>
        <end position="213"/>
    </location>
</feature>
<comment type="caution">
    <text evidence="7">The sequence shown here is derived from an EMBL/GenBank/DDBJ whole genome shotgun (WGS) entry which is preliminary data.</text>
</comment>
<dbReference type="Pfam" id="PF03741">
    <property type="entry name" value="TerC"/>
    <property type="match status" value="1"/>
</dbReference>
<keyword evidence="2 6" id="KW-0812">Transmembrane</keyword>
<evidence type="ECO:0000256" key="4">
    <source>
        <dbReference type="ARBA" id="ARBA00023136"/>
    </source>
</evidence>
<dbReference type="EMBL" id="CAUYUJ010020837">
    <property type="protein sequence ID" value="CAK0900773.1"/>
    <property type="molecule type" value="Genomic_DNA"/>
</dbReference>
<evidence type="ECO:0000256" key="6">
    <source>
        <dbReference type="SAM" id="Phobius"/>
    </source>
</evidence>
<feature type="transmembrane region" description="Helical" evidence="6">
    <location>
        <begin position="225"/>
        <end position="245"/>
    </location>
</feature>
<sequence length="445" mass="48014">MLGALLAVREWLRAPAWAPRSLLELGRSPSPTAWLRDLFGGSKADGAGAVEAWSASPSDWALLAVSIFACMALDFFAFRSVQSSAPLGAQIDRDAAEASSRSADPAPEPEPESSESGASAGSKTKADLLVLLCWILCGMAFNGVIFWKKGTEAGVQWCCGYFLEWLLSFDNIWGAGIEKGPGSLCSAPSASQSAGRCWCTLLLPTIFVFYLIFQTYKTPRELLHKALFIGIAGAIVLRIFFFVALSQLLQVVHWIRFVFGAVLVYSGVQAARQEDDDANPADSLAMKAFQAFFGDRVQSVYDIEGKHLFVTKGQITYATMLVPVIFCLEATDILFAIDSVSAKVAQIPDVYIAFSSSAMAMFGLRAMFFVVQDLVDMFDLLKYGLCFILVFIGVELIVSDFVQLPIQVVMAVIFSVFAVCICGPATKRMLVPAAGPSDAGLAPSG</sequence>
<proteinExistence type="predicted"/>
<evidence type="ECO:0000313" key="7">
    <source>
        <dbReference type="EMBL" id="CAK0900773.1"/>
    </source>
</evidence>
<reference evidence="7" key="1">
    <citation type="submission" date="2023-10" db="EMBL/GenBank/DDBJ databases">
        <authorList>
            <person name="Chen Y."/>
            <person name="Shah S."/>
            <person name="Dougan E. K."/>
            <person name="Thang M."/>
            <person name="Chan C."/>
        </authorList>
    </citation>
    <scope>NUCLEOTIDE SEQUENCE [LARGE SCALE GENOMIC DNA]</scope>
</reference>
<keyword evidence="8" id="KW-1185">Reference proteome</keyword>
<keyword evidence="3 6" id="KW-1133">Transmembrane helix</keyword>
<feature type="transmembrane region" description="Helical" evidence="6">
    <location>
        <begin position="128"/>
        <end position="147"/>
    </location>
</feature>
<accession>A0ABN9XRD6</accession>
<evidence type="ECO:0000256" key="1">
    <source>
        <dbReference type="ARBA" id="ARBA00004141"/>
    </source>
</evidence>
<feature type="transmembrane region" description="Helical" evidence="6">
    <location>
        <begin position="380"/>
        <end position="398"/>
    </location>
</feature>
<dbReference type="InterPro" id="IPR005496">
    <property type="entry name" value="Integral_membrane_TerC"/>
</dbReference>
<feature type="transmembrane region" description="Helical" evidence="6">
    <location>
        <begin position="404"/>
        <end position="422"/>
    </location>
</feature>
<evidence type="ECO:0000256" key="2">
    <source>
        <dbReference type="ARBA" id="ARBA00022692"/>
    </source>
</evidence>
<evidence type="ECO:0008006" key="9">
    <source>
        <dbReference type="Google" id="ProtNLM"/>
    </source>
</evidence>
<dbReference type="Proteomes" id="UP001189429">
    <property type="component" value="Unassembled WGS sequence"/>
</dbReference>
<name>A0ABN9XRD6_9DINO</name>
<evidence type="ECO:0000313" key="8">
    <source>
        <dbReference type="Proteomes" id="UP001189429"/>
    </source>
</evidence>
<feature type="transmembrane region" description="Helical" evidence="6">
    <location>
        <begin position="315"/>
        <end position="337"/>
    </location>
</feature>
<dbReference type="PANTHER" id="PTHR30238">
    <property type="entry name" value="MEMBRANE BOUND PREDICTED REDOX MODULATOR"/>
    <property type="match status" value="1"/>
</dbReference>
<comment type="subcellular location">
    <subcellularLocation>
        <location evidence="1">Membrane</location>
        <topology evidence="1">Multi-pass membrane protein</topology>
    </subcellularLocation>
</comment>
<gene>
    <name evidence="7" type="ORF">PCOR1329_LOCUS77980</name>
</gene>
<evidence type="ECO:0000256" key="3">
    <source>
        <dbReference type="ARBA" id="ARBA00022989"/>
    </source>
</evidence>